<accession>A0A6L9E8F9</accession>
<evidence type="ECO:0000313" key="2">
    <source>
        <dbReference type="Proteomes" id="UP000475249"/>
    </source>
</evidence>
<reference evidence="1 2" key="1">
    <citation type="submission" date="2020-01" db="EMBL/GenBank/DDBJ databases">
        <title>Bacteria diversity of Porities sp.</title>
        <authorList>
            <person name="Wang G."/>
        </authorList>
    </citation>
    <scope>NUCLEOTIDE SEQUENCE [LARGE SCALE GENOMIC DNA]</scope>
    <source>
        <strain evidence="1 2">R33</strain>
    </source>
</reference>
<comment type="caution">
    <text evidence="1">The sequence shown here is derived from an EMBL/GenBank/DDBJ whole genome shotgun (WGS) entry which is preliminary data.</text>
</comment>
<gene>
    <name evidence="1" type="ORF">GTQ38_02850</name>
</gene>
<dbReference type="AlphaFoldDB" id="A0A6L9E8F9"/>
<dbReference type="EMBL" id="WXYO01000001">
    <property type="protein sequence ID" value="NAS10924.1"/>
    <property type="molecule type" value="Genomic_DNA"/>
</dbReference>
<evidence type="ECO:0000313" key="1">
    <source>
        <dbReference type="EMBL" id="NAS10924.1"/>
    </source>
</evidence>
<organism evidence="1 2">
    <name type="scientific">Poritiphilus flavus</name>
    <dbReference type="NCBI Taxonomy" id="2697053"/>
    <lineage>
        <taxon>Bacteria</taxon>
        <taxon>Pseudomonadati</taxon>
        <taxon>Bacteroidota</taxon>
        <taxon>Flavobacteriia</taxon>
        <taxon>Flavobacteriales</taxon>
        <taxon>Flavobacteriaceae</taxon>
        <taxon>Poritiphilus</taxon>
    </lineage>
</organism>
<name>A0A6L9E8F9_9FLAO</name>
<protein>
    <submittedName>
        <fullName evidence="1">Uncharacterized protein</fullName>
    </submittedName>
</protein>
<sequence>MSDAKTFYLAFHFLCLSKENETKEKTLFGEAFLKLRFKTEAILLNRLQGFGDSLRSLPPMLPKKTWHSSKLLVLKLAEGFSEITVLQAKVRSAV</sequence>
<dbReference type="RefSeq" id="WP_161433763.1">
    <property type="nucleotide sequence ID" value="NZ_WXYO01000001.1"/>
</dbReference>
<dbReference type="Proteomes" id="UP000475249">
    <property type="component" value="Unassembled WGS sequence"/>
</dbReference>
<keyword evidence="2" id="KW-1185">Reference proteome</keyword>
<proteinExistence type="predicted"/>